<protein>
    <submittedName>
        <fullName evidence="1">12842_t:CDS:1</fullName>
    </submittedName>
</protein>
<accession>A0A9N8ZSU4</accession>
<dbReference type="EMBL" id="CAJVQA010001183">
    <property type="protein sequence ID" value="CAG8505539.1"/>
    <property type="molecule type" value="Genomic_DNA"/>
</dbReference>
<keyword evidence="2" id="KW-1185">Reference proteome</keyword>
<gene>
    <name evidence="1" type="ORF">CPELLU_LOCUS2662</name>
</gene>
<evidence type="ECO:0000313" key="2">
    <source>
        <dbReference type="Proteomes" id="UP000789759"/>
    </source>
</evidence>
<dbReference type="Proteomes" id="UP000789759">
    <property type="component" value="Unassembled WGS sequence"/>
</dbReference>
<sequence>GLGVTRPAPFMLHHLNPFQIASFLLYNRSPIPQPSIGSLDSDLQFRFPWGGSSLEDTKPNGHRFAGPWSFFPFIQTLYESLGPGIERLLPPS</sequence>
<reference evidence="1" key="1">
    <citation type="submission" date="2021-06" db="EMBL/GenBank/DDBJ databases">
        <authorList>
            <person name="Kallberg Y."/>
            <person name="Tangrot J."/>
            <person name="Rosling A."/>
        </authorList>
    </citation>
    <scope>NUCLEOTIDE SEQUENCE</scope>
    <source>
        <strain evidence="1">FL966</strain>
    </source>
</reference>
<dbReference type="AlphaFoldDB" id="A0A9N8ZSU4"/>
<feature type="non-terminal residue" evidence="1">
    <location>
        <position position="1"/>
    </location>
</feature>
<organism evidence="1 2">
    <name type="scientific">Cetraspora pellucida</name>
    <dbReference type="NCBI Taxonomy" id="1433469"/>
    <lineage>
        <taxon>Eukaryota</taxon>
        <taxon>Fungi</taxon>
        <taxon>Fungi incertae sedis</taxon>
        <taxon>Mucoromycota</taxon>
        <taxon>Glomeromycotina</taxon>
        <taxon>Glomeromycetes</taxon>
        <taxon>Diversisporales</taxon>
        <taxon>Gigasporaceae</taxon>
        <taxon>Cetraspora</taxon>
    </lineage>
</organism>
<evidence type="ECO:0000313" key="1">
    <source>
        <dbReference type="EMBL" id="CAG8505539.1"/>
    </source>
</evidence>
<name>A0A9N8ZSU4_9GLOM</name>
<proteinExistence type="predicted"/>
<comment type="caution">
    <text evidence="1">The sequence shown here is derived from an EMBL/GenBank/DDBJ whole genome shotgun (WGS) entry which is preliminary data.</text>
</comment>